<reference evidence="1" key="1">
    <citation type="submission" date="2022-07" db="EMBL/GenBank/DDBJ databases">
        <title>Genome Sequence of Phlebia brevispora.</title>
        <authorList>
            <person name="Buettner E."/>
        </authorList>
    </citation>
    <scope>NUCLEOTIDE SEQUENCE</scope>
    <source>
        <strain evidence="1">MPL23</strain>
    </source>
</reference>
<proteinExistence type="predicted"/>
<evidence type="ECO:0000313" key="1">
    <source>
        <dbReference type="EMBL" id="KAJ3532276.1"/>
    </source>
</evidence>
<keyword evidence="2" id="KW-1185">Reference proteome</keyword>
<name>A0ACC1S544_9APHY</name>
<sequence length="311" mass="34157">MAKEASTPRVRTATVERTEEPSKQTTLNAHSVPERYRLPDNPVPLEEDSDPDFNPGAYTPDPELTKKGREKKKATGARRVKGRKTRLQIETESDDEDYQPKGEHFKRRVLSRSSQGNPLKEFFGGLFCTEWTFQCLIALSFPPVGELGLQSASEDGGEDSGADDEAEEEHPSSEVEQEDDQPVVLRTLAVLTEARSRTKSQSREVSQSTGAQAGDDSVTEPESDEEEVPITVHAATSAPSSQGRKRKSPAASESAPPAKKAKYEAPDDSVTEPESEPEPEQESETESETEPESDVESEQTEDVTTRPLLCP</sequence>
<accession>A0ACC1S544</accession>
<dbReference type="EMBL" id="JANHOG010001742">
    <property type="protein sequence ID" value="KAJ3532276.1"/>
    <property type="molecule type" value="Genomic_DNA"/>
</dbReference>
<gene>
    <name evidence="1" type="ORF">NM688_g7447</name>
</gene>
<organism evidence="1 2">
    <name type="scientific">Phlebia brevispora</name>
    <dbReference type="NCBI Taxonomy" id="194682"/>
    <lineage>
        <taxon>Eukaryota</taxon>
        <taxon>Fungi</taxon>
        <taxon>Dikarya</taxon>
        <taxon>Basidiomycota</taxon>
        <taxon>Agaricomycotina</taxon>
        <taxon>Agaricomycetes</taxon>
        <taxon>Polyporales</taxon>
        <taxon>Meruliaceae</taxon>
        <taxon>Phlebia</taxon>
    </lineage>
</organism>
<protein>
    <submittedName>
        <fullName evidence="1">Uncharacterized protein</fullName>
    </submittedName>
</protein>
<comment type="caution">
    <text evidence="1">The sequence shown here is derived from an EMBL/GenBank/DDBJ whole genome shotgun (WGS) entry which is preliminary data.</text>
</comment>
<evidence type="ECO:0000313" key="2">
    <source>
        <dbReference type="Proteomes" id="UP001148662"/>
    </source>
</evidence>
<dbReference type="Proteomes" id="UP001148662">
    <property type="component" value="Unassembled WGS sequence"/>
</dbReference>